<organism evidence="4 5">
    <name type="scientific">Rhodanobacter denitrificans</name>
    <dbReference type="NCBI Taxonomy" id="666685"/>
    <lineage>
        <taxon>Bacteria</taxon>
        <taxon>Pseudomonadati</taxon>
        <taxon>Pseudomonadota</taxon>
        <taxon>Gammaproteobacteria</taxon>
        <taxon>Lysobacterales</taxon>
        <taxon>Rhodanobacteraceae</taxon>
        <taxon>Rhodanobacter</taxon>
    </lineage>
</organism>
<dbReference type="PROSITE" id="PS51186">
    <property type="entry name" value="GNAT"/>
    <property type="match status" value="1"/>
</dbReference>
<accession>A0A2W5MYI1</accession>
<dbReference type="SUPFAM" id="SSF55729">
    <property type="entry name" value="Acyl-CoA N-acyltransferases (Nat)"/>
    <property type="match status" value="1"/>
</dbReference>
<keyword evidence="2" id="KW-0012">Acyltransferase</keyword>
<protein>
    <submittedName>
        <fullName evidence="4">N-acetyltransferase</fullName>
    </submittedName>
</protein>
<dbReference type="GO" id="GO:0016747">
    <property type="term" value="F:acyltransferase activity, transferring groups other than amino-acyl groups"/>
    <property type="evidence" value="ECO:0007669"/>
    <property type="project" value="InterPro"/>
</dbReference>
<gene>
    <name evidence="4" type="ORF">DI564_03675</name>
</gene>
<dbReference type="InterPro" id="IPR000182">
    <property type="entry name" value="GNAT_dom"/>
</dbReference>
<proteinExistence type="predicted"/>
<evidence type="ECO:0000259" key="3">
    <source>
        <dbReference type="PROSITE" id="PS51186"/>
    </source>
</evidence>
<keyword evidence="1 4" id="KW-0808">Transferase</keyword>
<feature type="domain" description="N-acetyltransferase" evidence="3">
    <location>
        <begin position="1"/>
        <end position="153"/>
    </location>
</feature>
<dbReference type="AlphaFoldDB" id="A0A2W5MYI1"/>
<dbReference type="EMBL" id="QFPO01000003">
    <property type="protein sequence ID" value="PZQ18790.1"/>
    <property type="molecule type" value="Genomic_DNA"/>
</dbReference>
<reference evidence="4 5" key="1">
    <citation type="submission" date="2017-08" db="EMBL/GenBank/DDBJ databases">
        <title>Infants hospitalized years apart are colonized by the same room-sourced microbial strains.</title>
        <authorList>
            <person name="Brooks B."/>
            <person name="Olm M.R."/>
            <person name="Firek B.A."/>
            <person name="Baker R."/>
            <person name="Thomas B.C."/>
            <person name="Morowitz M.J."/>
            <person name="Banfield J.F."/>
        </authorList>
    </citation>
    <scope>NUCLEOTIDE SEQUENCE [LARGE SCALE GENOMIC DNA]</scope>
    <source>
        <strain evidence="4">S2_005_003_R2_42</strain>
    </source>
</reference>
<evidence type="ECO:0000256" key="2">
    <source>
        <dbReference type="ARBA" id="ARBA00023315"/>
    </source>
</evidence>
<name>A0A2W5MYI1_9GAMM</name>
<dbReference type="CDD" id="cd04301">
    <property type="entry name" value="NAT_SF"/>
    <property type="match status" value="1"/>
</dbReference>
<dbReference type="Proteomes" id="UP000249046">
    <property type="component" value="Unassembled WGS sequence"/>
</dbReference>
<sequence length="162" mass="17798">MRTLEDADLPWLRDLHAQSRAEELAAIAWPAEAKRAFLDQQFAAQHLHYLRHYGDALFLAIEQDGRPVGRLYLLRGEDEHRIVDIGLFDHARNTGIGGALIGAIQADAAARGCDVALHVLAGNHAARRLYERLGFAVQYGGDGVHLPMRWCAPAAGQLKTAS</sequence>
<dbReference type="Gene3D" id="3.40.630.30">
    <property type="match status" value="1"/>
</dbReference>
<dbReference type="PANTHER" id="PTHR43877">
    <property type="entry name" value="AMINOALKYLPHOSPHONATE N-ACETYLTRANSFERASE-RELATED-RELATED"/>
    <property type="match status" value="1"/>
</dbReference>
<evidence type="ECO:0000256" key="1">
    <source>
        <dbReference type="ARBA" id="ARBA00022679"/>
    </source>
</evidence>
<evidence type="ECO:0000313" key="4">
    <source>
        <dbReference type="EMBL" id="PZQ18790.1"/>
    </source>
</evidence>
<comment type="caution">
    <text evidence="4">The sequence shown here is derived from an EMBL/GenBank/DDBJ whole genome shotgun (WGS) entry which is preliminary data.</text>
</comment>
<dbReference type="PANTHER" id="PTHR43877:SF2">
    <property type="entry name" value="AMINOALKYLPHOSPHONATE N-ACETYLTRANSFERASE-RELATED"/>
    <property type="match status" value="1"/>
</dbReference>
<dbReference type="InterPro" id="IPR050832">
    <property type="entry name" value="Bact_Acetyltransf"/>
</dbReference>
<dbReference type="InterPro" id="IPR016181">
    <property type="entry name" value="Acyl_CoA_acyltransferase"/>
</dbReference>
<evidence type="ECO:0000313" key="5">
    <source>
        <dbReference type="Proteomes" id="UP000249046"/>
    </source>
</evidence>
<dbReference type="Pfam" id="PF00583">
    <property type="entry name" value="Acetyltransf_1"/>
    <property type="match status" value="1"/>
</dbReference>